<reference evidence="3 4" key="1">
    <citation type="submission" date="2019-03" db="EMBL/GenBank/DDBJ databases">
        <title>Genomic Encyclopedia of Archaeal and Bacterial Type Strains, Phase II (KMG-II): from individual species to whole genera.</title>
        <authorList>
            <person name="Goeker M."/>
        </authorList>
    </citation>
    <scope>NUCLEOTIDE SEQUENCE [LARGE SCALE GENOMIC DNA]</scope>
    <source>
        <strain evidence="3 4">DSM 25687</strain>
    </source>
</reference>
<keyword evidence="1" id="KW-0732">Signal</keyword>
<dbReference type="Gene3D" id="2.60.120.200">
    <property type="match status" value="1"/>
</dbReference>
<proteinExistence type="predicted"/>
<dbReference type="PROSITE" id="PS51257">
    <property type="entry name" value="PROKAR_LIPOPROTEIN"/>
    <property type="match status" value="1"/>
</dbReference>
<gene>
    <name evidence="3" type="ORF">BC748_1118</name>
</gene>
<feature type="signal peptide" evidence="1">
    <location>
        <begin position="1"/>
        <end position="23"/>
    </location>
</feature>
<dbReference type="Proteomes" id="UP000295260">
    <property type="component" value="Unassembled WGS sequence"/>
</dbReference>
<sequence>MKTNFLKSIFSLAFIASLSTSCVDDEYATPTFDCVETTLVKNKEVSEIPATAIVKQYLEDDIIEAYAVSSDKDGNFFKTVSFQTLDGTRAFSVPMDVQGTFTTFEPGRKVLIKMQNLYTDVSNGGVRIGGLFVSNSGTPGVGRLTRAQVQASIVRTCDVVAESNLVQNVSLFDLKNDIYINKLIELDNVQFTTDALDDTYYVEGATNTVGGATNHLLTDNLGSTVIFRTSSFAGFANKAVAQGSGKVRGILTKFGDDYQFVARYESDIMLSSPRFQPLQPYYLENFESISNTGNGAFVALPGWSNLSMNAVSPGERWEARIFSNNKYAQMSAFGTNESNLDVRLITPAITLNPGQNFLKFGLKTSFFNGTAVTVWYSTDYNGANTVAAVNNATWTQLNTIIPTITDNSFAPNFYDIIANLSSLSGQNVYISFRYQGSTTAPIVTTTYQIDNVQILGQ</sequence>
<name>A0A4R6QCJ4_9FLAO</name>
<feature type="chain" id="PRO_5020312507" description="DUF5689 domain-containing protein" evidence="1">
    <location>
        <begin position="24"/>
        <end position="457"/>
    </location>
</feature>
<dbReference type="OrthoDB" id="1492759at2"/>
<accession>A0A4R6QCJ4</accession>
<organism evidence="3 4">
    <name type="scientific">Flavobacterium dankookense</name>
    <dbReference type="NCBI Taxonomy" id="706186"/>
    <lineage>
        <taxon>Bacteria</taxon>
        <taxon>Pseudomonadati</taxon>
        <taxon>Bacteroidota</taxon>
        <taxon>Flavobacteriia</taxon>
        <taxon>Flavobacteriales</taxon>
        <taxon>Flavobacteriaceae</taxon>
        <taxon>Flavobacterium</taxon>
    </lineage>
</organism>
<evidence type="ECO:0000259" key="2">
    <source>
        <dbReference type="Pfam" id="PF18942"/>
    </source>
</evidence>
<protein>
    <recommendedName>
        <fullName evidence="2">DUF5689 domain-containing protein</fullName>
    </recommendedName>
</protein>
<evidence type="ECO:0000256" key="1">
    <source>
        <dbReference type="SAM" id="SignalP"/>
    </source>
</evidence>
<dbReference type="RefSeq" id="WP_133532433.1">
    <property type="nucleotide sequence ID" value="NZ_SNXR01000012.1"/>
</dbReference>
<dbReference type="InterPro" id="IPR043744">
    <property type="entry name" value="DUF5689"/>
</dbReference>
<feature type="domain" description="DUF5689" evidence="2">
    <location>
        <begin position="43"/>
        <end position="268"/>
    </location>
</feature>
<dbReference type="NCBIfam" id="NF038128">
    <property type="entry name" value="choice_anch_J"/>
    <property type="match status" value="1"/>
</dbReference>
<dbReference type="Pfam" id="PF18942">
    <property type="entry name" value="DUF5689"/>
    <property type="match status" value="1"/>
</dbReference>
<evidence type="ECO:0000313" key="3">
    <source>
        <dbReference type="EMBL" id="TDP60141.1"/>
    </source>
</evidence>
<comment type="caution">
    <text evidence="3">The sequence shown here is derived from an EMBL/GenBank/DDBJ whole genome shotgun (WGS) entry which is preliminary data.</text>
</comment>
<dbReference type="EMBL" id="SNXR01000012">
    <property type="protein sequence ID" value="TDP60141.1"/>
    <property type="molecule type" value="Genomic_DNA"/>
</dbReference>
<dbReference type="AlphaFoldDB" id="A0A4R6QCJ4"/>
<evidence type="ECO:0000313" key="4">
    <source>
        <dbReference type="Proteomes" id="UP000295260"/>
    </source>
</evidence>
<keyword evidence="4" id="KW-1185">Reference proteome</keyword>